<keyword evidence="2" id="KW-0496">Mitochondrion</keyword>
<protein>
    <recommendedName>
        <fullName evidence="4">RAP domain-containing protein</fullName>
    </recommendedName>
</protein>
<dbReference type="GO" id="GO:0005759">
    <property type="term" value="C:mitochondrial matrix"/>
    <property type="evidence" value="ECO:0007669"/>
    <property type="project" value="TreeGrafter"/>
</dbReference>
<sequence length="532" mass="59415">MMGPLEAELGRRADAMDPRQLLMVADLWRCLRRVVPKFLERLYCSAEGWRWSNLGPAELVQLVYVMGEGRTSTPSLLLVLGPQLLRHLNQLTPEEVGVLCLGLFKSQSSLSLHDVTQLVGRACAVLPQMSDYGLVNVLKLLRFSHLDHQRFLKAIGKEVPKRAPHMGVQGLMHVALACSALHFRDDGLLRALADRLPALALQCRSKDAAKLLWAFGTVGFPSSQAPRLYPSLEEAMRERADEFRRYPEHLLTGLLGLAFAGIFPRDLLALALSPESVELAVSSPHLELKKDLFTLDATVGLEVPDWAGPRVQEGLAQEVTAQLWSFVQQDVCVKPSVLEAEALLQSLLGGARFVRKHMILPHTRSIDLEVHLDPSGDPIPLCSEDNLQGQAESATKRSHLAITEDLLAQLTKITVDPSTKQPDSPPAHSTPPTITSDEPFPSEVNLTEGLLGSPLPQPTEGVQRLAVQVTNRNQFCYHSNHMLGLHTLKRRQLALLGYRVVELYYWEWFRLLKRSRSERLTYLHSKIFEDLD</sequence>
<dbReference type="Proteomes" id="UP001152803">
    <property type="component" value="Unassembled WGS sequence"/>
</dbReference>
<accession>A0A9Q1D6Q2</accession>
<dbReference type="GO" id="GO:0003723">
    <property type="term" value="F:RNA binding"/>
    <property type="evidence" value="ECO:0007669"/>
    <property type="project" value="TreeGrafter"/>
</dbReference>
<evidence type="ECO:0000256" key="2">
    <source>
        <dbReference type="ARBA" id="ARBA00023128"/>
    </source>
</evidence>
<dbReference type="SMART" id="SM00952">
    <property type="entry name" value="RAP"/>
    <property type="match status" value="1"/>
</dbReference>
<dbReference type="GO" id="GO:0035770">
    <property type="term" value="C:ribonucleoprotein granule"/>
    <property type="evidence" value="ECO:0007669"/>
    <property type="project" value="TreeGrafter"/>
</dbReference>
<dbReference type="EMBL" id="JAFJMO010000012">
    <property type="protein sequence ID" value="KAJ8260768.1"/>
    <property type="molecule type" value="Genomic_DNA"/>
</dbReference>
<dbReference type="InterPro" id="IPR013579">
    <property type="entry name" value="FAST_2"/>
</dbReference>
<feature type="region of interest" description="Disordered" evidence="3">
    <location>
        <begin position="415"/>
        <end position="458"/>
    </location>
</feature>
<dbReference type="OrthoDB" id="10064757at2759"/>
<evidence type="ECO:0000313" key="6">
    <source>
        <dbReference type="Proteomes" id="UP001152803"/>
    </source>
</evidence>
<evidence type="ECO:0000256" key="1">
    <source>
        <dbReference type="ARBA" id="ARBA00004173"/>
    </source>
</evidence>
<keyword evidence="6" id="KW-1185">Reference proteome</keyword>
<feature type="domain" description="RAP" evidence="4">
    <location>
        <begin position="465"/>
        <end position="525"/>
    </location>
</feature>
<dbReference type="Pfam" id="PF08368">
    <property type="entry name" value="FAST_2"/>
    <property type="match status" value="1"/>
</dbReference>
<gene>
    <name evidence="5" type="ORF">COCON_G00164910</name>
</gene>
<dbReference type="PROSITE" id="PS51286">
    <property type="entry name" value="RAP"/>
    <property type="match status" value="1"/>
</dbReference>
<dbReference type="AlphaFoldDB" id="A0A9Q1D6Q2"/>
<reference evidence="5" key="1">
    <citation type="journal article" date="2023" name="Science">
        <title>Genome structures resolve the early diversification of teleost fishes.</title>
        <authorList>
            <person name="Parey E."/>
            <person name="Louis A."/>
            <person name="Montfort J."/>
            <person name="Bouchez O."/>
            <person name="Roques C."/>
            <person name="Iampietro C."/>
            <person name="Lluch J."/>
            <person name="Castinel A."/>
            <person name="Donnadieu C."/>
            <person name="Desvignes T."/>
            <person name="Floi Bucao C."/>
            <person name="Jouanno E."/>
            <person name="Wen M."/>
            <person name="Mejri S."/>
            <person name="Dirks R."/>
            <person name="Jansen H."/>
            <person name="Henkel C."/>
            <person name="Chen W.J."/>
            <person name="Zahm M."/>
            <person name="Cabau C."/>
            <person name="Klopp C."/>
            <person name="Thompson A.W."/>
            <person name="Robinson-Rechavi M."/>
            <person name="Braasch I."/>
            <person name="Lecointre G."/>
            <person name="Bobe J."/>
            <person name="Postlethwait J.H."/>
            <person name="Berthelot C."/>
            <person name="Roest Crollius H."/>
            <person name="Guiguen Y."/>
        </authorList>
    </citation>
    <scope>NUCLEOTIDE SEQUENCE</scope>
    <source>
        <strain evidence="5">Concon-B</strain>
    </source>
</reference>
<name>A0A9Q1D6Q2_CONCO</name>
<organism evidence="5 6">
    <name type="scientific">Conger conger</name>
    <name type="common">Conger eel</name>
    <name type="synonym">Muraena conger</name>
    <dbReference type="NCBI Taxonomy" id="82655"/>
    <lineage>
        <taxon>Eukaryota</taxon>
        <taxon>Metazoa</taxon>
        <taxon>Chordata</taxon>
        <taxon>Craniata</taxon>
        <taxon>Vertebrata</taxon>
        <taxon>Euteleostomi</taxon>
        <taxon>Actinopterygii</taxon>
        <taxon>Neopterygii</taxon>
        <taxon>Teleostei</taxon>
        <taxon>Anguilliformes</taxon>
        <taxon>Congridae</taxon>
        <taxon>Conger</taxon>
    </lineage>
</organism>
<dbReference type="PANTHER" id="PTHR21228:SF70">
    <property type="entry name" value="FAST KINASE DOMAIN-CONTAINING PROTEIN 5, MITOCHONDRIAL"/>
    <property type="match status" value="1"/>
</dbReference>
<dbReference type="InterPro" id="IPR013584">
    <property type="entry name" value="RAP"/>
</dbReference>
<dbReference type="Pfam" id="PF06743">
    <property type="entry name" value="FAST_1"/>
    <property type="match status" value="1"/>
</dbReference>
<evidence type="ECO:0000313" key="5">
    <source>
        <dbReference type="EMBL" id="KAJ8260768.1"/>
    </source>
</evidence>
<dbReference type="InterPro" id="IPR010622">
    <property type="entry name" value="FAST_Leu-rich"/>
</dbReference>
<dbReference type="PANTHER" id="PTHR21228">
    <property type="entry name" value="FAST LEU-RICH DOMAIN-CONTAINING"/>
    <property type="match status" value="1"/>
</dbReference>
<comment type="subcellular location">
    <subcellularLocation>
        <location evidence="1">Mitochondrion</location>
    </subcellularLocation>
</comment>
<comment type="caution">
    <text evidence="5">The sequence shown here is derived from an EMBL/GenBank/DDBJ whole genome shotgun (WGS) entry which is preliminary data.</text>
</comment>
<evidence type="ECO:0000256" key="3">
    <source>
        <dbReference type="SAM" id="MobiDB-lite"/>
    </source>
</evidence>
<evidence type="ECO:0000259" key="4">
    <source>
        <dbReference type="PROSITE" id="PS51286"/>
    </source>
</evidence>
<proteinExistence type="predicted"/>
<dbReference type="GO" id="GO:0044528">
    <property type="term" value="P:regulation of mitochondrial mRNA stability"/>
    <property type="evidence" value="ECO:0007669"/>
    <property type="project" value="InterPro"/>
</dbReference>
<dbReference type="InterPro" id="IPR050870">
    <property type="entry name" value="FAST_kinase"/>
</dbReference>
<dbReference type="Pfam" id="PF08373">
    <property type="entry name" value="RAP"/>
    <property type="match status" value="1"/>
</dbReference>
<dbReference type="GO" id="GO:0000963">
    <property type="term" value="P:mitochondrial RNA processing"/>
    <property type="evidence" value="ECO:0007669"/>
    <property type="project" value="TreeGrafter"/>
</dbReference>